<reference evidence="2 3" key="1">
    <citation type="journal article" date="2022" name="Int. J. Syst. Evol. Microbiol.">
        <title>Strains of Bradyrhizobium barranii sp. nov. associated with legumes native to Canada are symbionts of soybeans and belong to different subspecies (subsp. barranii subsp. nov. and subsp. apii subsp. nov.) and symbiovars (sv. glycinearum and sv. septentrionale).</title>
        <authorList>
            <person name="Bromfield E.S.P."/>
            <person name="Cloutier S."/>
            <person name="Wasai-Hara S."/>
            <person name="Minamisawa K."/>
        </authorList>
    </citation>
    <scope>NUCLEOTIDE SEQUENCE [LARGE SCALE GENOMIC DNA]</scope>
    <source>
        <strain evidence="2 3">144S4</strain>
    </source>
</reference>
<organism evidence="2 3">
    <name type="scientific">Bradyrhizobium barranii subsp. barranii</name>
    <dbReference type="NCBI Taxonomy" id="2823807"/>
    <lineage>
        <taxon>Bacteria</taxon>
        <taxon>Pseudomonadati</taxon>
        <taxon>Pseudomonadota</taxon>
        <taxon>Alphaproteobacteria</taxon>
        <taxon>Hyphomicrobiales</taxon>
        <taxon>Nitrobacteraceae</taxon>
        <taxon>Bradyrhizobium</taxon>
        <taxon>Bradyrhizobium barranii</taxon>
    </lineage>
</organism>
<evidence type="ECO:0000313" key="2">
    <source>
        <dbReference type="EMBL" id="UEM17326.1"/>
    </source>
</evidence>
<sequence length="150" mass="16399">MRLVEADAPAPRFRPRKARQIAAQALAPGVKAAIVKAMDENVSDDEARAAFAGVLAHVADNLERSAIALERPVTPNDVELKGQGRSKIAKLLLLRPAPLSFAGFFHYGRQFRPVGRSDPCQSRRAWSAASHADRAKPESRQHVSRDGLEQ</sequence>
<protein>
    <submittedName>
        <fullName evidence="2">Uncharacterized protein</fullName>
    </submittedName>
</protein>
<feature type="compositionally biased region" description="Basic and acidic residues" evidence="1">
    <location>
        <begin position="131"/>
        <end position="150"/>
    </location>
</feature>
<dbReference type="Proteomes" id="UP000664702">
    <property type="component" value="Chromosome"/>
</dbReference>
<evidence type="ECO:0000256" key="1">
    <source>
        <dbReference type="SAM" id="MobiDB-lite"/>
    </source>
</evidence>
<evidence type="ECO:0000313" key="3">
    <source>
        <dbReference type="Proteomes" id="UP000664702"/>
    </source>
</evidence>
<feature type="region of interest" description="Disordered" evidence="1">
    <location>
        <begin position="115"/>
        <end position="150"/>
    </location>
</feature>
<gene>
    <name evidence="2" type="ORF">J4G43_025690</name>
</gene>
<dbReference type="RefSeq" id="WP_225005075.1">
    <property type="nucleotide sequence ID" value="NZ_CP086136.1"/>
</dbReference>
<accession>A0A9X9YBN2</accession>
<dbReference type="AlphaFoldDB" id="A0A9X9YBN2"/>
<dbReference type="EMBL" id="CP086136">
    <property type="protein sequence ID" value="UEM17326.1"/>
    <property type="molecule type" value="Genomic_DNA"/>
</dbReference>
<name>A0A9X9YBN2_9BRAD</name>
<dbReference type="KEGG" id="bban:J4G43_025690"/>
<proteinExistence type="predicted"/>